<evidence type="ECO:0000313" key="4">
    <source>
        <dbReference type="Proteomes" id="UP000184550"/>
    </source>
</evidence>
<name>A0A7Z9E2G4_9CYAN</name>
<protein>
    <recommendedName>
        <fullName evidence="2">Calcineurin-like phosphoesterase domain-containing protein</fullName>
    </recommendedName>
</protein>
<dbReference type="Proteomes" id="UP000184550">
    <property type="component" value="Unassembled WGS sequence"/>
</dbReference>
<dbReference type="PANTHER" id="PTHR22953:SF153">
    <property type="entry name" value="PURPLE ACID PHOSPHATASE"/>
    <property type="match status" value="1"/>
</dbReference>
<dbReference type="Pfam" id="PF00149">
    <property type="entry name" value="Metallophos"/>
    <property type="match status" value="1"/>
</dbReference>
<dbReference type="InterPro" id="IPR029052">
    <property type="entry name" value="Metallo-depent_PP-like"/>
</dbReference>
<dbReference type="PANTHER" id="PTHR22953">
    <property type="entry name" value="ACID PHOSPHATASE RELATED"/>
    <property type="match status" value="1"/>
</dbReference>
<dbReference type="GO" id="GO:0003993">
    <property type="term" value="F:acid phosphatase activity"/>
    <property type="evidence" value="ECO:0007669"/>
    <property type="project" value="InterPro"/>
</dbReference>
<feature type="domain" description="Calcineurin-like phosphoesterase" evidence="2">
    <location>
        <begin position="166"/>
        <end position="474"/>
    </location>
</feature>
<evidence type="ECO:0000313" key="3">
    <source>
        <dbReference type="EMBL" id="VXD23507.1"/>
    </source>
</evidence>
<dbReference type="AlphaFoldDB" id="A0A7Z9E2G4"/>
<keyword evidence="1" id="KW-0732">Signal</keyword>
<organism evidence="3 4">
    <name type="scientific">Planktothrix serta PCC 8927</name>
    <dbReference type="NCBI Taxonomy" id="671068"/>
    <lineage>
        <taxon>Bacteria</taxon>
        <taxon>Bacillati</taxon>
        <taxon>Cyanobacteriota</taxon>
        <taxon>Cyanophyceae</taxon>
        <taxon>Oscillatoriophycideae</taxon>
        <taxon>Oscillatoriales</taxon>
        <taxon>Microcoleaceae</taxon>
        <taxon>Planktothrix</taxon>
    </lineage>
</organism>
<evidence type="ECO:0000259" key="2">
    <source>
        <dbReference type="Pfam" id="PF00149"/>
    </source>
</evidence>
<dbReference type="InterPro" id="IPR004843">
    <property type="entry name" value="Calcineurin-like_PHP"/>
</dbReference>
<dbReference type="Gene3D" id="3.60.21.10">
    <property type="match status" value="1"/>
</dbReference>
<keyword evidence="4" id="KW-1185">Reference proteome</keyword>
<dbReference type="OrthoDB" id="4427112at2"/>
<gene>
    <name evidence="3" type="ORF">PL8927_780141</name>
</gene>
<evidence type="ECO:0000256" key="1">
    <source>
        <dbReference type="ARBA" id="ARBA00022729"/>
    </source>
</evidence>
<comment type="caution">
    <text evidence="3">The sequence shown here is derived from an EMBL/GenBank/DDBJ whole genome shotgun (WGS) entry which is preliminary data.</text>
</comment>
<reference evidence="3" key="1">
    <citation type="submission" date="2019-10" db="EMBL/GenBank/DDBJ databases">
        <authorList>
            <consortium name="Genoscope - CEA"/>
            <person name="William W."/>
        </authorList>
    </citation>
    <scope>NUCLEOTIDE SEQUENCE [LARGE SCALE GENOMIC DNA]</scope>
    <source>
        <strain evidence="3">BBR_PRJEB10992</strain>
    </source>
</reference>
<sequence length="590" mass="67988">MLIFYTISHLGQRSLRNLYRFGILIGLIFVLVGKMEAQTSQLQLLSDPFLQLPTPTSILVIWFTEFAGSQHFVSYGKDFKQRVFATTTQLTRTREDQNSKVGEQREKGTIYQKPTPRKIWRHQAEVTGLISGVKVPYFVTSVTENHQKIESHQFTLSPQPKAETPLKILLTSDHQLMPMTAANLQKVAETIPELDGIFFAGDLVNIPDRASEWFDDIRGNAFFPCLQGKANYQLEKAGVKTFYHGASLIQNIPLFPAIGNHEIMGIFSDELSLNEQFNHPYPRFIGKRLAPLFPDQIEELELKNKTFNSDTYQEIFSLPNNKNYYSLSFGNIRLIVLYITNIWRTPSLEANARGRYREKQEDFNHPENWGYGQHIFESIQPGSEQYKWLQQELNSPEFRQAKYKIVMFHHPPHTLGDNIVPAYTDPQQIIEKDNQGNVKMIRYEYPLEQDYIIRDVIPLLEKAEVQLVYYGHSHLWNRFMSPSGMHFLESSNVGNSYGAFLGDKKRAVPWEFREKYPAIGDPNGLEPILPSLNPLLAEDGKPLPYIASNNITVFSILDTETGTVKSYYFDTQKPQSEVIKFDEFKLKNSH</sequence>
<proteinExistence type="predicted"/>
<dbReference type="EMBL" id="CZCU02000155">
    <property type="protein sequence ID" value="VXD23507.1"/>
    <property type="molecule type" value="Genomic_DNA"/>
</dbReference>
<accession>A0A7Z9E2G4</accession>
<dbReference type="SUPFAM" id="SSF56300">
    <property type="entry name" value="Metallo-dependent phosphatases"/>
    <property type="match status" value="1"/>
</dbReference>
<dbReference type="InterPro" id="IPR039331">
    <property type="entry name" value="PAPs-like"/>
</dbReference>